<dbReference type="AlphaFoldDB" id="K9VX25"/>
<evidence type="ECO:0000256" key="3">
    <source>
        <dbReference type="ARBA" id="ARBA00022553"/>
    </source>
</evidence>
<keyword evidence="6" id="KW-0129">CBS domain</keyword>
<evidence type="ECO:0000313" key="11">
    <source>
        <dbReference type="Proteomes" id="UP000010472"/>
    </source>
</evidence>
<dbReference type="InterPro" id="IPR003594">
    <property type="entry name" value="HATPase_dom"/>
</dbReference>
<dbReference type="Gene3D" id="3.30.565.10">
    <property type="entry name" value="Histidine kinase-like ATPase, C-terminal domain"/>
    <property type="match status" value="1"/>
</dbReference>
<dbReference type="Gene3D" id="3.10.580.10">
    <property type="entry name" value="CBS-domain"/>
    <property type="match status" value="1"/>
</dbReference>
<dbReference type="InterPro" id="IPR003661">
    <property type="entry name" value="HisK_dim/P_dom"/>
</dbReference>
<dbReference type="eggNOG" id="COG0517">
    <property type="taxonomic scope" value="Bacteria"/>
</dbReference>
<dbReference type="CDD" id="cd04620">
    <property type="entry name" value="CBS_two-component_sensor_histidine_kinase_repeat1"/>
    <property type="match status" value="1"/>
</dbReference>
<dbReference type="SUPFAM" id="SSF55874">
    <property type="entry name" value="ATPase domain of HSP90 chaperone/DNA topoisomerase II/histidine kinase"/>
    <property type="match status" value="1"/>
</dbReference>
<keyword evidence="5" id="KW-0902">Two-component regulatory system</keyword>
<evidence type="ECO:0000256" key="5">
    <source>
        <dbReference type="ARBA" id="ARBA00023012"/>
    </source>
</evidence>
<dbReference type="EC" id="2.7.13.3" evidence="2"/>
<gene>
    <name evidence="10" type="ORF">Cri9333_1631</name>
</gene>
<dbReference type="STRING" id="1173022.Cri9333_1631"/>
<dbReference type="Proteomes" id="UP000010472">
    <property type="component" value="Chromosome"/>
</dbReference>
<dbReference type="PROSITE" id="PS50109">
    <property type="entry name" value="HIS_KIN"/>
    <property type="match status" value="1"/>
</dbReference>
<dbReference type="CDD" id="cd00082">
    <property type="entry name" value="HisKA"/>
    <property type="match status" value="1"/>
</dbReference>
<dbReference type="Pfam" id="PF00571">
    <property type="entry name" value="CBS"/>
    <property type="match status" value="1"/>
</dbReference>
<dbReference type="eggNOG" id="COG4191">
    <property type="taxonomic scope" value="Bacteria"/>
</dbReference>
<dbReference type="RefSeq" id="WP_015202642.1">
    <property type="nucleotide sequence ID" value="NC_019753.1"/>
</dbReference>
<dbReference type="GO" id="GO:0000155">
    <property type="term" value="F:phosphorelay sensor kinase activity"/>
    <property type="evidence" value="ECO:0007669"/>
    <property type="project" value="InterPro"/>
</dbReference>
<reference evidence="10 11" key="1">
    <citation type="submission" date="2012-06" db="EMBL/GenBank/DDBJ databases">
        <title>Finished chromosome of genome of Crinalium epipsammum PCC 9333.</title>
        <authorList>
            <consortium name="US DOE Joint Genome Institute"/>
            <person name="Gugger M."/>
            <person name="Coursin T."/>
            <person name="Rippka R."/>
            <person name="Tandeau De Marsac N."/>
            <person name="Huntemann M."/>
            <person name="Wei C.-L."/>
            <person name="Han J."/>
            <person name="Detter J.C."/>
            <person name="Han C."/>
            <person name="Tapia R."/>
            <person name="Davenport K."/>
            <person name="Daligault H."/>
            <person name="Erkkila T."/>
            <person name="Gu W."/>
            <person name="Munk A.C.C."/>
            <person name="Teshima H."/>
            <person name="Xu Y."/>
            <person name="Chain P."/>
            <person name="Chen A."/>
            <person name="Krypides N."/>
            <person name="Mavromatis K."/>
            <person name="Markowitz V."/>
            <person name="Szeto E."/>
            <person name="Ivanova N."/>
            <person name="Mikhailova N."/>
            <person name="Ovchinnikova G."/>
            <person name="Pagani I."/>
            <person name="Pati A."/>
            <person name="Goodwin L."/>
            <person name="Peters L."/>
            <person name="Pitluck S."/>
            <person name="Woyke T."/>
            <person name="Kerfeld C."/>
        </authorList>
    </citation>
    <scope>NUCLEOTIDE SEQUENCE [LARGE SCALE GENOMIC DNA]</scope>
    <source>
        <strain evidence="10 11">PCC 9333</strain>
    </source>
</reference>
<feature type="coiled-coil region" evidence="7">
    <location>
        <begin position="199"/>
        <end position="226"/>
    </location>
</feature>
<evidence type="ECO:0000256" key="1">
    <source>
        <dbReference type="ARBA" id="ARBA00000085"/>
    </source>
</evidence>
<dbReference type="InterPro" id="IPR004358">
    <property type="entry name" value="Sig_transdc_His_kin-like_C"/>
</dbReference>
<dbReference type="EMBL" id="CP003620">
    <property type="protein sequence ID" value="AFZ12521.1"/>
    <property type="molecule type" value="Genomic_DNA"/>
</dbReference>
<organism evidence="10 11">
    <name type="scientific">Crinalium epipsammum PCC 9333</name>
    <dbReference type="NCBI Taxonomy" id="1173022"/>
    <lineage>
        <taxon>Bacteria</taxon>
        <taxon>Bacillati</taxon>
        <taxon>Cyanobacteriota</taxon>
        <taxon>Cyanophyceae</taxon>
        <taxon>Gomontiellales</taxon>
        <taxon>Gomontiellaceae</taxon>
        <taxon>Crinalium</taxon>
    </lineage>
</organism>
<dbReference type="SUPFAM" id="SSF54631">
    <property type="entry name" value="CBS-domain pair"/>
    <property type="match status" value="1"/>
</dbReference>
<feature type="domain" description="CBS" evidence="9">
    <location>
        <begin position="118"/>
        <end position="178"/>
    </location>
</feature>
<dbReference type="PRINTS" id="PR00344">
    <property type="entry name" value="BCTRLSENSOR"/>
</dbReference>
<dbReference type="HOGENOM" id="CLU_000445_114_39_3"/>
<dbReference type="InterPro" id="IPR036890">
    <property type="entry name" value="HATPase_C_sf"/>
</dbReference>
<keyword evidence="4 10" id="KW-0808">Transferase</keyword>
<keyword evidence="3" id="KW-0597">Phosphoprotein</keyword>
<evidence type="ECO:0000259" key="9">
    <source>
        <dbReference type="PROSITE" id="PS51371"/>
    </source>
</evidence>
<dbReference type="InterPro" id="IPR000644">
    <property type="entry name" value="CBS_dom"/>
</dbReference>
<keyword evidence="7" id="KW-0175">Coiled coil</keyword>
<evidence type="ECO:0000256" key="4">
    <source>
        <dbReference type="ARBA" id="ARBA00022777"/>
    </source>
</evidence>
<feature type="domain" description="Histidine kinase" evidence="8">
    <location>
        <begin position="242"/>
        <end position="519"/>
    </location>
</feature>
<dbReference type="KEGG" id="cep:Cri9333_1631"/>
<dbReference type="SMART" id="SM00387">
    <property type="entry name" value="HATPase_c"/>
    <property type="match status" value="1"/>
</dbReference>
<dbReference type="SUPFAM" id="SSF47384">
    <property type="entry name" value="Homodimeric domain of signal transducing histidine kinase"/>
    <property type="match status" value="1"/>
</dbReference>
<dbReference type="InterPro" id="IPR005467">
    <property type="entry name" value="His_kinase_dom"/>
</dbReference>
<dbReference type="PROSITE" id="PS51371">
    <property type="entry name" value="CBS"/>
    <property type="match status" value="1"/>
</dbReference>
<sequence length="529" mass="58617">MQQTGLPLNSLAIEPAINRHALVVAPDIPLTDVLALMSRARSRCVLPNSNSRIDAAEENSNFDPLIHQLAVDEEVASDAAGCVLVVQEKQLVGIFTNRDIVRLTAAGTSLTNLTIADVLPKQLISLNQSTSHDIFTVISLFRQHHIRHLPIIADDGEIVGIVTHESIRKVLQPVNLLTRLRLVSNVIDILDRVAAETALRKSESQLREQATRLEQTLQKLQKTQTQLIHTGKMSSLGQLVAGIAHEINNPINFIYGNITYADQYIQDIVHLLQLYKNYYPEPVPEIVEVAEDIDLDFVNRDLPKLLGSMKLGADRIRDLVLSLRNFVRLDEAEMKYVNIHDGIESTLSILQNQLKAKPGRSEIQVIKDYAKLPSVECHAGQLNQVFMNILSNAIDALEIQHNSTAIRQLLTTSVQQINCGGLETQIERAEDFPWILISTEVLANNWVAIRIADNGNGMSEEICNRLFDPFFTTKPVGEGKGLGLSISYQIVTEKHGGQIKCISQPGQGAEFVIEIPIQQQNHSGSLAIA</sequence>
<proteinExistence type="predicted"/>
<keyword evidence="11" id="KW-1185">Reference proteome</keyword>
<evidence type="ECO:0000313" key="10">
    <source>
        <dbReference type="EMBL" id="AFZ12521.1"/>
    </source>
</evidence>
<name>K9VX25_9CYAN</name>
<keyword evidence="4 10" id="KW-0418">Kinase</keyword>
<dbReference type="SMART" id="SM00116">
    <property type="entry name" value="CBS"/>
    <property type="match status" value="1"/>
</dbReference>
<dbReference type="InterPro" id="IPR046342">
    <property type="entry name" value="CBS_dom_sf"/>
</dbReference>
<protein>
    <recommendedName>
        <fullName evidence="2">histidine kinase</fullName>
        <ecNumber evidence="2">2.7.13.3</ecNumber>
    </recommendedName>
</protein>
<evidence type="ECO:0000259" key="8">
    <source>
        <dbReference type="PROSITE" id="PS50109"/>
    </source>
</evidence>
<dbReference type="PANTHER" id="PTHR43065">
    <property type="entry name" value="SENSOR HISTIDINE KINASE"/>
    <property type="match status" value="1"/>
</dbReference>
<dbReference type="Gene3D" id="1.10.287.130">
    <property type="match status" value="1"/>
</dbReference>
<evidence type="ECO:0000256" key="7">
    <source>
        <dbReference type="SAM" id="Coils"/>
    </source>
</evidence>
<dbReference type="Pfam" id="PF02518">
    <property type="entry name" value="HATPase_c"/>
    <property type="match status" value="1"/>
</dbReference>
<dbReference type="InterPro" id="IPR036097">
    <property type="entry name" value="HisK_dim/P_sf"/>
</dbReference>
<comment type="catalytic activity">
    <reaction evidence="1">
        <text>ATP + protein L-histidine = ADP + protein N-phospho-L-histidine.</text>
        <dbReference type="EC" id="2.7.13.3"/>
    </reaction>
</comment>
<dbReference type="OrthoDB" id="569699at2"/>
<evidence type="ECO:0000256" key="6">
    <source>
        <dbReference type="PROSITE-ProRule" id="PRU00703"/>
    </source>
</evidence>
<evidence type="ECO:0000256" key="2">
    <source>
        <dbReference type="ARBA" id="ARBA00012438"/>
    </source>
</evidence>
<accession>K9VX25</accession>
<dbReference type="PANTHER" id="PTHR43065:SF50">
    <property type="entry name" value="HISTIDINE KINASE"/>
    <property type="match status" value="1"/>
</dbReference>